<gene>
    <name evidence="2" type="ordered locus">ACP_2525</name>
</gene>
<dbReference type="AlphaFoldDB" id="C1F1X8"/>
<evidence type="ECO:0000256" key="1">
    <source>
        <dbReference type="SAM" id="MobiDB-lite"/>
    </source>
</evidence>
<accession>C1F1X8</accession>
<feature type="region of interest" description="Disordered" evidence="1">
    <location>
        <begin position="38"/>
        <end position="75"/>
    </location>
</feature>
<evidence type="ECO:0000313" key="2">
    <source>
        <dbReference type="EMBL" id="ACO31424.1"/>
    </source>
</evidence>
<dbReference type="Proteomes" id="UP000002207">
    <property type="component" value="Chromosome"/>
</dbReference>
<reference evidence="2 3" key="1">
    <citation type="journal article" date="2009" name="Appl. Environ. Microbiol.">
        <title>Three genomes from the phylum Acidobacteria provide insight into the lifestyles of these microorganisms in soils.</title>
        <authorList>
            <person name="Ward N.L."/>
            <person name="Challacombe J.F."/>
            <person name="Janssen P.H."/>
            <person name="Henrissat B."/>
            <person name="Coutinho P.M."/>
            <person name="Wu M."/>
            <person name="Xie G."/>
            <person name="Haft D.H."/>
            <person name="Sait M."/>
            <person name="Badger J."/>
            <person name="Barabote R.D."/>
            <person name="Bradley B."/>
            <person name="Brettin T.S."/>
            <person name="Brinkac L.M."/>
            <person name="Bruce D."/>
            <person name="Creasy T."/>
            <person name="Daugherty S.C."/>
            <person name="Davidsen T.M."/>
            <person name="DeBoy R.T."/>
            <person name="Detter J.C."/>
            <person name="Dodson R.J."/>
            <person name="Durkin A.S."/>
            <person name="Ganapathy A."/>
            <person name="Gwinn-Giglio M."/>
            <person name="Han C.S."/>
            <person name="Khouri H."/>
            <person name="Kiss H."/>
            <person name="Kothari S.P."/>
            <person name="Madupu R."/>
            <person name="Nelson K.E."/>
            <person name="Nelson W.C."/>
            <person name="Paulsen I."/>
            <person name="Penn K."/>
            <person name="Ren Q."/>
            <person name="Rosovitz M.J."/>
            <person name="Selengut J.D."/>
            <person name="Shrivastava S."/>
            <person name="Sullivan S.A."/>
            <person name="Tapia R."/>
            <person name="Thompson L.S."/>
            <person name="Watkins K.L."/>
            <person name="Yang Q."/>
            <person name="Yu C."/>
            <person name="Zafar N."/>
            <person name="Zhou L."/>
            <person name="Kuske C.R."/>
        </authorList>
    </citation>
    <scope>NUCLEOTIDE SEQUENCE [LARGE SCALE GENOMIC DNA]</scope>
    <source>
        <strain evidence="3">ATCC 51196 / DSM 11244 / BCRC 80197 / JCM 7670 / NBRC 15755 / NCIMB 13165 / 161</strain>
    </source>
</reference>
<sequence>MAHDFFLTNHKKRRQFMITTYSFQADFRNVAQRLAENQRQSVRQTEHVRRAVRSAAEERERMRFQQEDASSERVA</sequence>
<proteinExistence type="predicted"/>
<protein>
    <submittedName>
        <fullName evidence="2">Uncharacterized protein</fullName>
    </submittedName>
</protein>
<name>C1F1X8_ACIC5</name>
<dbReference type="KEGG" id="aca:ACP_2525"/>
<evidence type="ECO:0000313" key="3">
    <source>
        <dbReference type="Proteomes" id="UP000002207"/>
    </source>
</evidence>
<dbReference type="EMBL" id="CP001472">
    <property type="protein sequence ID" value="ACO31424.1"/>
    <property type="molecule type" value="Genomic_DNA"/>
</dbReference>
<keyword evidence="3" id="KW-1185">Reference proteome</keyword>
<dbReference type="InParanoid" id="C1F1X8"/>
<organism evidence="2 3">
    <name type="scientific">Acidobacterium capsulatum (strain ATCC 51196 / DSM 11244 / BCRC 80197 / JCM 7670 / NBRC 15755 / NCIMB 13165 / 161)</name>
    <dbReference type="NCBI Taxonomy" id="240015"/>
    <lineage>
        <taxon>Bacteria</taxon>
        <taxon>Pseudomonadati</taxon>
        <taxon>Acidobacteriota</taxon>
        <taxon>Terriglobia</taxon>
        <taxon>Terriglobales</taxon>
        <taxon>Acidobacteriaceae</taxon>
        <taxon>Acidobacterium</taxon>
    </lineage>
</organism>
<dbReference type="HOGENOM" id="CLU_2662668_0_0_0"/>
<feature type="compositionally biased region" description="Basic and acidic residues" evidence="1">
    <location>
        <begin position="44"/>
        <end position="75"/>
    </location>
</feature>